<dbReference type="SUPFAM" id="SSF51905">
    <property type="entry name" value="FAD/NAD(P)-binding domain"/>
    <property type="match status" value="1"/>
</dbReference>
<dbReference type="AlphaFoldDB" id="A0A521EM14"/>
<dbReference type="SUPFAM" id="SSF54373">
    <property type="entry name" value="FAD-linked reductases, C-terminal domain"/>
    <property type="match status" value="1"/>
</dbReference>
<name>A0A521EM14_9BACT</name>
<dbReference type="InterPro" id="IPR036188">
    <property type="entry name" value="FAD/NAD-bd_sf"/>
</dbReference>
<keyword evidence="4" id="KW-1185">Reference proteome</keyword>
<dbReference type="Proteomes" id="UP000317593">
    <property type="component" value="Unassembled WGS sequence"/>
</dbReference>
<organism evidence="3 4">
    <name type="scientific">Fodinibius sediminis</name>
    <dbReference type="NCBI Taxonomy" id="1214077"/>
    <lineage>
        <taxon>Bacteria</taxon>
        <taxon>Pseudomonadati</taxon>
        <taxon>Balneolota</taxon>
        <taxon>Balneolia</taxon>
        <taxon>Balneolales</taxon>
        <taxon>Balneolaceae</taxon>
        <taxon>Fodinibius</taxon>
    </lineage>
</organism>
<evidence type="ECO:0000256" key="1">
    <source>
        <dbReference type="ARBA" id="ARBA00005995"/>
    </source>
</evidence>
<evidence type="ECO:0000313" key="3">
    <source>
        <dbReference type="EMBL" id="SMO84967.1"/>
    </source>
</evidence>
<accession>A0A521EM14</accession>
<dbReference type="PANTHER" id="PTHR43563:SF1">
    <property type="entry name" value="AMINE OXIDASE [FLAVIN-CONTAINING] B"/>
    <property type="match status" value="1"/>
</dbReference>
<dbReference type="OrthoDB" id="56323at2"/>
<dbReference type="PANTHER" id="PTHR43563">
    <property type="entry name" value="AMINE OXIDASE"/>
    <property type="match status" value="1"/>
</dbReference>
<protein>
    <submittedName>
        <fullName evidence="3">Monoamine oxidase</fullName>
    </submittedName>
</protein>
<dbReference type="Pfam" id="PF01593">
    <property type="entry name" value="Amino_oxidase"/>
    <property type="match status" value="2"/>
</dbReference>
<evidence type="ECO:0000313" key="4">
    <source>
        <dbReference type="Proteomes" id="UP000317593"/>
    </source>
</evidence>
<dbReference type="EMBL" id="FXTH01000017">
    <property type="protein sequence ID" value="SMO84967.1"/>
    <property type="molecule type" value="Genomic_DNA"/>
</dbReference>
<evidence type="ECO:0000259" key="2">
    <source>
        <dbReference type="Pfam" id="PF01593"/>
    </source>
</evidence>
<sequence>MKTTDVLIIGAGLSGLATAYYLQKEGLDTTIIEARNRLGGRIHTLRNEGEPPIEMGATWLGRKHRHLTALLKELDIGIYEQYMGDRGFYEPMSTSPPQLVTLPPNEEPSYRIDGGSGRLVQSLADHLAQGTIITGETVQSIRKDDNQLLAETGSNSYRADIIVSTLPPKLLSTLKFTPSLPDPLRNTASRTHTWMAESIKVALTFDEPFWRQPTSSGTIFSNVGPVDEMYDHSSDSQNCFALKGFMDGAFHSVSREDRKKRLLEQLNRFYGDKADDYNAYHETVWREEPHTYAAYDEPVIPHQLNGSPVFQEPIFNGRLILAGSETATAFPGYMDGAVESAQTAVGRLRPMLP</sequence>
<comment type="similarity">
    <text evidence="1">Belongs to the flavin monoamine oxidase family.</text>
</comment>
<dbReference type="GO" id="GO:0016491">
    <property type="term" value="F:oxidoreductase activity"/>
    <property type="evidence" value="ECO:0007669"/>
    <property type="project" value="InterPro"/>
</dbReference>
<reference evidence="3 4" key="1">
    <citation type="submission" date="2017-05" db="EMBL/GenBank/DDBJ databases">
        <authorList>
            <person name="Varghese N."/>
            <person name="Submissions S."/>
        </authorList>
    </citation>
    <scope>NUCLEOTIDE SEQUENCE [LARGE SCALE GENOMIC DNA]</scope>
    <source>
        <strain evidence="3 4">DSM 21194</strain>
    </source>
</reference>
<proteinExistence type="inferred from homology"/>
<dbReference type="Gene3D" id="3.50.50.60">
    <property type="entry name" value="FAD/NAD(P)-binding domain"/>
    <property type="match status" value="2"/>
</dbReference>
<feature type="domain" description="Amine oxidase" evidence="2">
    <location>
        <begin position="103"/>
        <end position="347"/>
    </location>
</feature>
<dbReference type="InterPro" id="IPR002937">
    <property type="entry name" value="Amino_oxidase"/>
</dbReference>
<dbReference type="InterPro" id="IPR050703">
    <property type="entry name" value="Flavin_MAO"/>
</dbReference>
<gene>
    <name evidence="3" type="ORF">SAMN06265218_11743</name>
</gene>
<feature type="domain" description="Amine oxidase" evidence="2">
    <location>
        <begin position="13"/>
        <end position="78"/>
    </location>
</feature>
<dbReference type="PRINTS" id="PR00420">
    <property type="entry name" value="RNGMNOXGNASE"/>
</dbReference>